<proteinExistence type="predicted"/>
<dbReference type="InterPro" id="IPR029016">
    <property type="entry name" value="GAF-like_dom_sf"/>
</dbReference>
<feature type="domain" description="DNA binding HTH" evidence="3">
    <location>
        <begin position="337"/>
        <end position="366"/>
    </location>
</feature>
<dbReference type="SUPFAM" id="SSF55781">
    <property type="entry name" value="GAF domain-like"/>
    <property type="match status" value="1"/>
</dbReference>
<evidence type="ECO:0000259" key="3">
    <source>
        <dbReference type="Pfam" id="PF02954"/>
    </source>
</evidence>
<accession>A0ABU5V129</accession>
<keyword evidence="5" id="KW-1185">Reference proteome</keyword>
<dbReference type="Gene3D" id="1.10.10.60">
    <property type="entry name" value="Homeodomain-like"/>
    <property type="match status" value="1"/>
</dbReference>
<comment type="caution">
    <text evidence="4">The sequence shown here is derived from an EMBL/GenBank/DDBJ whole genome shotgun (WGS) entry which is preliminary data.</text>
</comment>
<dbReference type="Gene3D" id="3.30.450.40">
    <property type="match status" value="1"/>
</dbReference>
<reference evidence="4 5" key="1">
    <citation type="submission" date="2023-12" db="EMBL/GenBank/DDBJ databases">
        <title>Stenotrophomonas guangdongensis sp. nov., isolated from wilted pepper plants (Capsicum annuum).</title>
        <authorList>
            <person name="Qiu M."/>
            <person name="Li Y."/>
            <person name="Liu Q."/>
            <person name="Zhang X."/>
            <person name="Huang Y."/>
            <person name="Guo R."/>
            <person name="Hu M."/>
            <person name="Zhou J."/>
            <person name="Zhou X."/>
        </authorList>
    </citation>
    <scope>NUCLEOTIDE SEQUENCE [LARGE SCALE GENOMIC DNA]</scope>
    <source>
        <strain evidence="4 5">MH1</strain>
    </source>
</reference>
<dbReference type="InterPro" id="IPR002197">
    <property type="entry name" value="HTH_Fis"/>
</dbReference>
<dbReference type="Pfam" id="PF02954">
    <property type="entry name" value="HTH_8"/>
    <property type="match status" value="1"/>
</dbReference>
<protein>
    <submittedName>
        <fullName evidence="4">Helix-turn-helix domain-containing protein</fullName>
    </submittedName>
</protein>
<dbReference type="Pfam" id="PF01590">
    <property type="entry name" value="GAF"/>
    <property type="match status" value="1"/>
</dbReference>
<organism evidence="4 5">
    <name type="scientific">Stenotrophomonas capsici</name>
    <dbReference type="NCBI Taxonomy" id="3110230"/>
    <lineage>
        <taxon>Bacteria</taxon>
        <taxon>Pseudomonadati</taxon>
        <taxon>Pseudomonadota</taxon>
        <taxon>Gammaproteobacteria</taxon>
        <taxon>Lysobacterales</taxon>
        <taxon>Lysobacteraceae</taxon>
        <taxon>Stenotrophomonas</taxon>
    </lineage>
</organism>
<dbReference type="RefSeq" id="WP_323438201.1">
    <property type="nucleotide sequence ID" value="NZ_JAYFUH010000065.1"/>
</dbReference>
<evidence type="ECO:0000259" key="2">
    <source>
        <dbReference type="Pfam" id="PF01590"/>
    </source>
</evidence>
<name>A0ABU5V129_9GAMM</name>
<dbReference type="EMBL" id="JAYFUH010000065">
    <property type="protein sequence ID" value="MEA5667006.1"/>
    <property type="molecule type" value="Genomic_DNA"/>
</dbReference>
<dbReference type="Proteomes" id="UP001301653">
    <property type="component" value="Unassembled WGS sequence"/>
</dbReference>
<feature type="domain" description="GAF" evidence="2">
    <location>
        <begin position="74"/>
        <end position="186"/>
    </location>
</feature>
<evidence type="ECO:0000313" key="5">
    <source>
        <dbReference type="Proteomes" id="UP001301653"/>
    </source>
</evidence>
<dbReference type="InterPro" id="IPR003018">
    <property type="entry name" value="GAF"/>
</dbReference>
<dbReference type="PRINTS" id="PR01590">
    <property type="entry name" value="HTHFIS"/>
</dbReference>
<sequence>MTGIIQERQQQLAHARHAFAGGGPLPVHLLPPPLLRSWQRSRQAGLAPREAPLLQPRIARPSPPEHPDDRRLARCVQQELDRLWAAFGGRHWTLFCVNAQGWIVAQREHGLTDSPLLRSIQLGRRLRESHLGTTAPSCALADDLPVLVRGNEHYLDHFAHTFCLSVPLHGLEGQVLGALDITGNGDRNAALLLDYFRQAALSVENRLMLECRPCHLLALQHDPRWLHTPFQGLLAVEENGRVRAANRIARRLLDLPRRGPLPTLMLEGLFAAANVHQRRRLLQAGAARRVPVSGDRAVYVQYLRPPVPRRGSIAIPEAARQAGQGSLRAQGTRAVHEAMQLHQGNVSAAARRLGISRTTLYRKLQQGD</sequence>
<evidence type="ECO:0000313" key="4">
    <source>
        <dbReference type="EMBL" id="MEA5667006.1"/>
    </source>
</evidence>
<feature type="region of interest" description="Disordered" evidence="1">
    <location>
        <begin position="46"/>
        <end position="70"/>
    </location>
</feature>
<dbReference type="InterPro" id="IPR009057">
    <property type="entry name" value="Homeodomain-like_sf"/>
</dbReference>
<gene>
    <name evidence="4" type="ORF">VA603_05580</name>
</gene>
<dbReference type="SUPFAM" id="SSF46689">
    <property type="entry name" value="Homeodomain-like"/>
    <property type="match status" value="1"/>
</dbReference>
<evidence type="ECO:0000256" key="1">
    <source>
        <dbReference type="SAM" id="MobiDB-lite"/>
    </source>
</evidence>